<sequence>MKLPREFNARILSLQNSYQAMYQSCQARAAGLAYPLAKAVLEDKKDSEPTYTNIQVWKKKVDNMDPRIRFWEVIDKKKVKDIVDVGKGLKVSRIGYKDHLPYNRTGTTKVSKQWIRKMGDGYQRKESESLSKDRKGKDESHHFEEREVERSGSKERKCKRDRDESERRKQEE</sequence>
<dbReference type="Proteomes" id="UP000887565">
    <property type="component" value="Unplaced"/>
</dbReference>
<name>A0A915HRT4_ROMCU</name>
<keyword evidence="2" id="KW-1185">Reference proteome</keyword>
<proteinExistence type="predicted"/>
<reference evidence="3" key="1">
    <citation type="submission" date="2022-11" db="UniProtKB">
        <authorList>
            <consortium name="WormBaseParasite"/>
        </authorList>
    </citation>
    <scope>IDENTIFICATION</scope>
</reference>
<evidence type="ECO:0000256" key="1">
    <source>
        <dbReference type="SAM" id="MobiDB-lite"/>
    </source>
</evidence>
<evidence type="ECO:0000313" key="3">
    <source>
        <dbReference type="WBParaSite" id="nRc.2.0.1.t04449-RA"/>
    </source>
</evidence>
<dbReference type="AlphaFoldDB" id="A0A915HRT4"/>
<accession>A0A915HRT4</accession>
<dbReference type="WBParaSite" id="nRc.2.0.1.t04449-RA">
    <property type="protein sequence ID" value="nRc.2.0.1.t04449-RA"/>
    <property type="gene ID" value="nRc.2.0.1.g04449"/>
</dbReference>
<evidence type="ECO:0000313" key="2">
    <source>
        <dbReference type="Proteomes" id="UP000887565"/>
    </source>
</evidence>
<feature type="region of interest" description="Disordered" evidence="1">
    <location>
        <begin position="121"/>
        <end position="172"/>
    </location>
</feature>
<organism evidence="2 3">
    <name type="scientific">Romanomermis culicivorax</name>
    <name type="common">Nematode worm</name>
    <dbReference type="NCBI Taxonomy" id="13658"/>
    <lineage>
        <taxon>Eukaryota</taxon>
        <taxon>Metazoa</taxon>
        <taxon>Ecdysozoa</taxon>
        <taxon>Nematoda</taxon>
        <taxon>Enoplea</taxon>
        <taxon>Dorylaimia</taxon>
        <taxon>Mermithida</taxon>
        <taxon>Mermithoidea</taxon>
        <taxon>Mermithidae</taxon>
        <taxon>Romanomermis</taxon>
    </lineage>
</organism>
<protein>
    <submittedName>
        <fullName evidence="3">Uncharacterized protein</fullName>
    </submittedName>
</protein>